<organism evidence="1 2">
    <name type="scientific">Caligus rogercresseyi</name>
    <name type="common">Sea louse</name>
    <dbReference type="NCBI Taxonomy" id="217165"/>
    <lineage>
        <taxon>Eukaryota</taxon>
        <taxon>Metazoa</taxon>
        <taxon>Ecdysozoa</taxon>
        <taxon>Arthropoda</taxon>
        <taxon>Crustacea</taxon>
        <taxon>Multicrustacea</taxon>
        <taxon>Hexanauplia</taxon>
        <taxon>Copepoda</taxon>
        <taxon>Siphonostomatoida</taxon>
        <taxon>Caligidae</taxon>
        <taxon>Caligus</taxon>
    </lineage>
</organism>
<evidence type="ECO:0000313" key="1">
    <source>
        <dbReference type="EMBL" id="QQP41780.1"/>
    </source>
</evidence>
<dbReference type="GO" id="GO:0005829">
    <property type="term" value="C:cytosol"/>
    <property type="evidence" value="ECO:0007669"/>
    <property type="project" value="TreeGrafter"/>
</dbReference>
<sequence length="66" mass="8062">DRIRDHPDFDHWFIEYPEDTTWMEADLFDGGETTENRIPYEILKMLEAEDVYKNHLNQLHANQKRL</sequence>
<dbReference type="AlphaFoldDB" id="A0A7T8H1G6"/>
<protein>
    <submittedName>
        <fullName evidence="1">Uncharacterized protein</fullName>
    </submittedName>
</protein>
<dbReference type="Proteomes" id="UP000595437">
    <property type="component" value="Chromosome 11"/>
</dbReference>
<gene>
    <name evidence="1" type="ORF">FKW44_016253</name>
</gene>
<dbReference type="PANTHER" id="PTHR46005:SF4">
    <property type="entry name" value="RHO GTPASE-ACTIVATING PROTEIN 190"/>
    <property type="match status" value="1"/>
</dbReference>
<dbReference type="GO" id="GO:0005096">
    <property type="term" value="F:GTPase activator activity"/>
    <property type="evidence" value="ECO:0007669"/>
    <property type="project" value="TreeGrafter"/>
</dbReference>
<proteinExistence type="predicted"/>
<dbReference type="GO" id="GO:0050770">
    <property type="term" value="P:regulation of axonogenesis"/>
    <property type="evidence" value="ECO:0007669"/>
    <property type="project" value="TreeGrafter"/>
</dbReference>
<accession>A0A7T8H1G6</accession>
<reference evidence="2" key="1">
    <citation type="submission" date="2021-01" db="EMBL/GenBank/DDBJ databases">
        <title>Caligus Genome Assembly.</title>
        <authorList>
            <person name="Gallardo-Escarate C."/>
        </authorList>
    </citation>
    <scope>NUCLEOTIDE SEQUENCE [LARGE SCALE GENOMIC DNA]</scope>
</reference>
<feature type="non-terminal residue" evidence="1">
    <location>
        <position position="1"/>
    </location>
</feature>
<keyword evidence="2" id="KW-1185">Reference proteome</keyword>
<feature type="non-terminal residue" evidence="1">
    <location>
        <position position="66"/>
    </location>
</feature>
<evidence type="ECO:0000313" key="2">
    <source>
        <dbReference type="Proteomes" id="UP000595437"/>
    </source>
</evidence>
<dbReference type="InterPro" id="IPR051978">
    <property type="entry name" value="Rho-GAP_domain"/>
</dbReference>
<dbReference type="EMBL" id="CP045900">
    <property type="protein sequence ID" value="QQP41780.1"/>
    <property type="molecule type" value="Genomic_DNA"/>
</dbReference>
<dbReference type="GO" id="GO:0008361">
    <property type="term" value="P:regulation of cell size"/>
    <property type="evidence" value="ECO:0007669"/>
    <property type="project" value="TreeGrafter"/>
</dbReference>
<dbReference type="PANTHER" id="PTHR46005">
    <property type="entry name" value="RHO GTPASE-ACTIVATING PROTEIN 190"/>
    <property type="match status" value="1"/>
</dbReference>
<dbReference type="OrthoDB" id="9994905at2759"/>
<name>A0A7T8H1G6_CALRO</name>
<dbReference type="GO" id="GO:0007266">
    <property type="term" value="P:Rho protein signal transduction"/>
    <property type="evidence" value="ECO:0007669"/>
    <property type="project" value="TreeGrafter"/>
</dbReference>